<dbReference type="Proteomes" id="UP001549204">
    <property type="component" value="Unassembled WGS sequence"/>
</dbReference>
<proteinExistence type="predicted"/>
<evidence type="ECO:0000256" key="1">
    <source>
        <dbReference type="SAM" id="MobiDB-lite"/>
    </source>
</evidence>
<dbReference type="EMBL" id="JBEPMC010000004">
    <property type="protein sequence ID" value="MET3579549.1"/>
    <property type="molecule type" value="Genomic_DNA"/>
</dbReference>
<reference evidence="2 3" key="1">
    <citation type="submission" date="2024-06" db="EMBL/GenBank/DDBJ databases">
        <title>Genomic Encyclopedia of Type Strains, Phase IV (KMG-IV): sequencing the most valuable type-strain genomes for metagenomic binning, comparative biology and taxonomic classification.</title>
        <authorList>
            <person name="Goeker M."/>
        </authorList>
    </citation>
    <scope>NUCLEOTIDE SEQUENCE [LARGE SCALE GENOMIC DNA]</scope>
    <source>
        <strain evidence="2 3">DSM 100022</strain>
    </source>
</reference>
<name>A0ABV2GN14_9HYPH</name>
<comment type="caution">
    <text evidence="2">The sequence shown here is derived from an EMBL/GenBank/DDBJ whole genome shotgun (WGS) entry which is preliminary data.</text>
</comment>
<gene>
    <name evidence="2" type="ORF">ABID19_002580</name>
</gene>
<accession>A0ABV2GN14</accession>
<organism evidence="2 3">
    <name type="scientific">Mesorhizobium robiniae</name>
    <dbReference type="NCBI Taxonomy" id="559315"/>
    <lineage>
        <taxon>Bacteria</taxon>
        <taxon>Pseudomonadati</taxon>
        <taxon>Pseudomonadota</taxon>
        <taxon>Alphaproteobacteria</taxon>
        <taxon>Hyphomicrobiales</taxon>
        <taxon>Phyllobacteriaceae</taxon>
        <taxon>Mesorhizobium</taxon>
    </lineage>
</organism>
<protein>
    <recommendedName>
        <fullName evidence="4">5-formyltetrahydrofolate cyclo-ligase</fullName>
    </recommendedName>
</protein>
<feature type="region of interest" description="Disordered" evidence="1">
    <location>
        <begin position="13"/>
        <end position="34"/>
    </location>
</feature>
<sequence length="34" mass="3892">MTFADKCKLLAKRRSRHAAPASDNRLRAALLPRR</sequence>
<evidence type="ECO:0008006" key="4">
    <source>
        <dbReference type="Google" id="ProtNLM"/>
    </source>
</evidence>
<evidence type="ECO:0000313" key="3">
    <source>
        <dbReference type="Proteomes" id="UP001549204"/>
    </source>
</evidence>
<evidence type="ECO:0000313" key="2">
    <source>
        <dbReference type="EMBL" id="MET3579549.1"/>
    </source>
</evidence>
<keyword evidence="3" id="KW-1185">Reference proteome</keyword>